<dbReference type="PANTHER" id="PTHR43330">
    <property type="entry name" value="METHIONINE AMINOPEPTIDASE"/>
    <property type="match status" value="1"/>
</dbReference>
<keyword evidence="2 6" id="KW-0031">Aminopeptidase</keyword>
<name>A0A1F4ZAR3_9BACT</name>
<dbReference type="GO" id="GO:0046872">
    <property type="term" value="F:metal ion binding"/>
    <property type="evidence" value="ECO:0007669"/>
    <property type="project" value="UniProtKB-UniRule"/>
</dbReference>
<accession>A0A1F4ZAR3</accession>
<dbReference type="Pfam" id="PF00557">
    <property type="entry name" value="Peptidase_M24"/>
    <property type="match status" value="1"/>
</dbReference>
<comment type="similarity">
    <text evidence="6">Belongs to the peptidase M24A family. Methionine aminopeptidase type 1 subfamily.</text>
</comment>
<dbReference type="EMBL" id="MEXN01000007">
    <property type="protein sequence ID" value="OGD03328.1"/>
    <property type="molecule type" value="Genomic_DNA"/>
</dbReference>
<dbReference type="GO" id="GO:0006508">
    <property type="term" value="P:proteolysis"/>
    <property type="evidence" value="ECO:0007669"/>
    <property type="project" value="UniProtKB-KW"/>
</dbReference>
<feature type="domain" description="Peptidase M24" evidence="8">
    <location>
        <begin position="14"/>
        <end position="245"/>
    </location>
</feature>
<dbReference type="STRING" id="1797259.A2989_00660"/>
<evidence type="ECO:0000256" key="1">
    <source>
        <dbReference type="ARBA" id="ARBA00002521"/>
    </source>
</evidence>
<dbReference type="HAMAP" id="MF_01974">
    <property type="entry name" value="MetAP_1"/>
    <property type="match status" value="1"/>
</dbReference>
<comment type="cofactor">
    <cofactor evidence="6">
        <name>Co(2+)</name>
        <dbReference type="ChEBI" id="CHEBI:48828"/>
    </cofactor>
    <cofactor evidence="6">
        <name>Zn(2+)</name>
        <dbReference type="ChEBI" id="CHEBI:29105"/>
    </cofactor>
    <cofactor evidence="6">
        <name>Mn(2+)</name>
        <dbReference type="ChEBI" id="CHEBI:29035"/>
    </cofactor>
    <cofactor evidence="6">
        <name>Fe(2+)</name>
        <dbReference type="ChEBI" id="CHEBI:29033"/>
    </cofactor>
    <text evidence="6">Binds 2 divalent metal cations per subunit. Has a high-affinity and a low affinity metal-binding site. The true nature of the physiological cofactor is under debate. The enzyme is active with cobalt, zinc, manganese or divalent iron ions. Most likely, methionine aminopeptidases function as mononuclear Fe(2+)-metalloproteases under physiological conditions, and the catalytically relevant metal-binding site has been assigned to the histidine-containing high-affinity site.</text>
</comment>
<evidence type="ECO:0000256" key="4">
    <source>
        <dbReference type="ARBA" id="ARBA00022723"/>
    </source>
</evidence>
<comment type="subunit">
    <text evidence="6">Monomer.</text>
</comment>
<feature type="binding site" evidence="6">
    <location>
        <position position="107"/>
    </location>
    <ligand>
        <name>a divalent metal cation</name>
        <dbReference type="ChEBI" id="CHEBI:60240"/>
        <label>2</label>
        <note>catalytic</note>
    </ligand>
</feature>
<evidence type="ECO:0000256" key="6">
    <source>
        <dbReference type="HAMAP-Rule" id="MF_01974"/>
    </source>
</evidence>
<dbReference type="Gene3D" id="3.90.230.10">
    <property type="entry name" value="Creatinase/methionine aminopeptidase superfamily"/>
    <property type="match status" value="1"/>
</dbReference>
<dbReference type="InterPro" id="IPR002467">
    <property type="entry name" value="Pept_M24A_MAP1"/>
</dbReference>
<feature type="binding site" evidence="6">
    <location>
        <position position="172"/>
    </location>
    <ligand>
        <name>a divalent metal cation</name>
        <dbReference type="ChEBI" id="CHEBI:60240"/>
        <label>2</label>
        <note>catalytic</note>
    </ligand>
</feature>
<feature type="binding site" evidence="6">
    <location>
        <position position="239"/>
    </location>
    <ligand>
        <name>a divalent metal cation</name>
        <dbReference type="ChEBI" id="CHEBI:60240"/>
        <label>2</label>
        <note>catalytic</note>
    </ligand>
</feature>
<keyword evidence="3 6" id="KW-0645">Protease</keyword>
<dbReference type="GO" id="GO:0004239">
    <property type="term" value="F:initiator methionyl aminopeptidase activity"/>
    <property type="evidence" value="ECO:0007669"/>
    <property type="project" value="UniProtKB-UniRule"/>
</dbReference>
<evidence type="ECO:0000313" key="9">
    <source>
        <dbReference type="EMBL" id="OGD03328.1"/>
    </source>
</evidence>
<organism evidence="9 10">
    <name type="scientific">Candidatus Amesbacteria bacterium RIFCSPLOWO2_01_FULL_48_25</name>
    <dbReference type="NCBI Taxonomy" id="1797259"/>
    <lineage>
        <taxon>Bacteria</taxon>
        <taxon>Candidatus Amesiibacteriota</taxon>
    </lineage>
</organism>
<dbReference type="GO" id="GO:0070006">
    <property type="term" value="F:metalloaminopeptidase activity"/>
    <property type="evidence" value="ECO:0007669"/>
    <property type="project" value="UniProtKB-UniRule"/>
</dbReference>
<dbReference type="EC" id="3.4.11.18" evidence="6 7"/>
<sequence>MDRFTIKMAEEVKIMAQGGKILAGIRDRIAGAAKPGMTTVQLDKLAEDSIVKAGGKASFKMVPGYHHATCINVNDVVVHGVPGSYKIKVGDKVGIDVGLFYRGFHTDTSTTVVATNEATNPNTIKFLEVGKKALLEAILQARPGKRIADISRAMQETVEGAGYSAVRALTGHGIGRHLHEEPAIPCFVMGKYNHSPKIVPGMVLAIEVMYNEGTFEVVYKNGDGWTIGTADGKMSGLFEETVAVTRAGPVILTRT</sequence>
<keyword evidence="4 6" id="KW-0479">Metal-binding</keyword>
<dbReference type="InterPro" id="IPR036005">
    <property type="entry name" value="Creatinase/aminopeptidase-like"/>
</dbReference>
<feature type="binding site" evidence="6">
    <location>
        <position position="207"/>
    </location>
    <ligand>
        <name>a divalent metal cation</name>
        <dbReference type="ChEBI" id="CHEBI:60240"/>
        <label>2</label>
        <note>catalytic</note>
    </ligand>
</feature>
<dbReference type="Proteomes" id="UP000177080">
    <property type="component" value="Unassembled WGS sequence"/>
</dbReference>
<proteinExistence type="inferred from homology"/>
<dbReference type="PANTHER" id="PTHR43330:SF27">
    <property type="entry name" value="METHIONINE AMINOPEPTIDASE"/>
    <property type="match status" value="1"/>
</dbReference>
<dbReference type="AlphaFoldDB" id="A0A1F4ZAR3"/>
<evidence type="ECO:0000256" key="7">
    <source>
        <dbReference type="RuleBase" id="RU003653"/>
    </source>
</evidence>
<feature type="binding site" evidence="6">
    <location>
        <position position="107"/>
    </location>
    <ligand>
        <name>a divalent metal cation</name>
        <dbReference type="ChEBI" id="CHEBI:60240"/>
        <label>1</label>
    </ligand>
</feature>
<dbReference type="NCBIfam" id="TIGR00500">
    <property type="entry name" value="met_pdase_I"/>
    <property type="match status" value="1"/>
</dbReference>
<feature type="binding site" evidence="6">
    <location>
        <position position="96"/>
    </location>
    <ligand>
        <name>a divalent metal cation</name>
        <dbReference type="ChEBI" id="CHEBI:60240"/>
        <label>1</label>
    </ligand>
</feature>
<feature type="binding site" evidence="6">
    <location>
        <position position="179"/>
    </location>
    <ligand>
        <name>substrate</name>
    </ligand>
</feature>
<comment type="catalytic activity">
    <reaction evidence="6 7">
        <text>Release of N-terminal amino acids, preferentially methionine, from peptides and arylamides.</text>
        <dbReference type="EC" id="3.4.11.18"/>
    </reaction>
</comment>
<evidence type="ECO:0000259" key="8">
    <source>
        <dbReference type="Pfam" id="PF00557"/>
    </source>
</evidence>
<dbReference type="SUPFAM" id="SSF55920">
    <property type="entry name" value="Creatinase/aminopeptidase"/>
    <property type="match status" value="1"/>
</dbReference>
<evidence type="ECO:0000256" key="2">
    <source>
        <dbReference type="ARBA" id="ARBA00022438"/>
    </source>
</evidence>
<comment type="caution">
    <text evidence="9">The sequence shown here is derived from an EMBL/GenBank/DDBJ whole genome shotgun (WGS) entry which is preliminary data.</text>
</comment>
<dbReference type="InterPro" id="IPR000994">
    <property type="entry name" value="Pept_M24"/>
</dbReference>
<dbReference type="GO" id="GO:0005829">
    <property type="term" value="C:cytosol"/>
    <property type="evidence" value="ECO:0007669"/>
    <property type="project" value="TreeGrafter"/>
</dbReference>
<evidence type="ECO:0000256" key="3">
    <source>
        <dbReference type="ARBA" id="ARBA00022670"/>
    </source>
</evidence>
<evidence type="ECO:0000256" key="5">
    <source>
        <dbReference type="ARBA" id="ARBA00022801"/>
    </source>
</evidence>
<reference evidence="9 10" key="1">
    <citation type="journal article" date="2016" name="Nat. Commun.">
        <title>Thousands of microbial genomes shed light on interconnected biogeochemical processes in an aquifer system.</title>
        <authorList>
            <person name="Anantharaman K."/>
            <person name="Brown C.T."/>
            <person name="Hug L.A."/>
            <person name="Sharon I."/>
            <person name="Castelle C.J."/>
            <person name="Probst A.J."/>
            <person name="Thomas B.C."/>
            <person name="Singh A."/>
            <person name="Wilkins M.J."/>
            <person name="Karaoz U."/>
            <person name="Brodie E.L."/>
            <person name="Williams K.H."/>
            <person name="Hubbard S.S."/>
            <person name="Banfield J.F."/>
        </authorList>
    </citation>
    <scope>NUCLEOTIDE SEQUENCE [LARGE SCALE GENOMIC DNA]</scope>
</reference>
<protein>
    <recommendedName>
        <fullName evidence="6 7">Methionine aminopeptidase</fullName>
        <shortName evidence="6">MAP</shortName>
        <shortName evidence="6">MetAP</shortName>
        <ecNumber evidence="6 7">3.4.11.18</ecNumber>
    </recommendedName>
    <alternativeName>
        <fullName evidence="6">Peptidase M</fullName>
    </alternativeName>
</protein>
<gene>
    <name evidence="6" type="primary">map</name>
    <name evidence="9" type="ORF">A2989_00660</name>
</gene>
<feature type="binding site" evidence="6">
    <location>
        <position position="79"/>
    </location>
    <ligand>
        <name>substrate</name>
    </ligand>
</feature>
<keyword evidence="5 6" id="KW-0378">Hydrolase</keyword>
<dbReference type="PRINTS" id="PR00599">
    <property type="entry name" value="MAPEPTIDASE"/>
</dbReference>
<dbReference type="InterPro" id="IPR001714">
    <property type="entry name" value="Pept_M24_MAP"/>
</dbReference>
<comment type="function">
    <text evidence="1 6">Removes the N-terminal methionine from nascent proteins. The N-terminal methionine is often cleaved when the second residue in the primary sequence is small and uncharged (Met-Ala-, Cys, Gly, Pro, Ser, Thr, or Val). Requires deformylation of the N(alpha)-formylated initiator methionine before it can be hydrolyzed.</text>
</comment>
<evidence type="ECO:0000313" key="10">
    <source>
        <dbReference type="Proteomes" id="UP000177080"/>
    </source>
</evidence>
<feature type="binding site" evidence="6">
    <location>
        <position position="239"/>
    </location>
    <ligand>
        <name>a divalent metal cation</name>
        <dbReference type="ChEBI" id="CHEBI:60240"/>
        <label>1</label>
    </ligand>
</feature>